<feature type="compositionally biased region" description="Basic residues" evidence="1">
    <location>
        <begin position="17"/>
        <end position="27"/>
    </location>
</feature>
<organism evidence="2 3">
    <name type="scientific">Elliptochloris bilobata</name>
    <dbReference type="NCBI Taxonomy" id="381761"/>
    <lineage>
        <taxon>Eukaryota</taxon>
        <taxon>Viridiplantae</taxon>
        <taxon>Chlorophyta</taxon>
        <taxon>core chlorophytes</taxon>
        <taxon>Trebouxiophyceae</taxon>
        <taxon>Trebouxiophyceae incertae sedis</taxon>
        <taxon>Elliptochloris clade</taxon>
        <taxon>Elliptochloris</taxon>
    </lineage>
</organism>
<dbReference type="Proteomes" id="UP001445335">
    <property type="component" value="Unassembled WGS sequence"/>
</dbReference>
<feature type="region of interest" description="Disordered" evidence="1">
    <location>
        <begin position="17"/>
        <end position="69"/>
    </location>
</feature>
<evidence type="ECO:0000256" key="1">
    <source>
        <dbReference type="SAM" id="MobiDB-lite"/>
    </source>
</evidence>
<gene>
    <name evidence="2" type="ORF">WJX81_000674</name>
</gene>
<comment type="caution">
    <text evidence="2">The sequence shown here is derived from an EMBL/GenBank/DDBJ whole genome shotgun (WGS) entry which is preliminary data.</text>
</comment>
<dbReference type="AlphaFoldDB" id="A0AAW1QM47"/>
<keyword evidence="3" id="KW-1185">Reference proteome</keyword>
<dbReference type="Gene3D" id="1.10.1200.210">
    <property type="entry name" value="Chaperonin-like RbcX"/>
    <property type="match status" value="1"/>
</dbReference>
<reference evidence="2 3" key="1">
    <citation type="journal article" date="2024" name="Nat. Commun.">
        <title>Phylogenomics reveals the evolutionary origins of lichenization in chlorophyte algae.</title>
        <authorList>
            <person name="Puginier C."/>
            <person name="Libourel C."/>
            <person name="Otte J."/>
            <person name="Skaloud P."/>
            <person name="Haon M."/>
            <person name="Grisel S."/>
            <person name="Petersen M."/>
            <person name="Berrin J.G."/>
            <person name="Delaux P.M."/>
            <person name="Dal Grande F."/>
            <person name="Keller J."/>
        </authorList>
    </citation>
    <scope>NUCLEOTIDE SEQUENCE [LARGE SCALE GENOMIC DNA]</scope>
    <source>
        <strain evidence="2 3">SAG 245.80</strain>
    </source>
</reference>
<protein>
    <submittedName>
        <fullName evidence="2">Uncharacterized protein</fullName>
    </submittedName>
</protein>
<evidence type="ECO:0000313" key="2">
    <source>
        <dbReference type="EMBL" id="KAK9822483.1"/>
    </source>
</evidence>
<evidence type="ECO:0000313" key="3">
    <source>
        <dbReference type="Proteomes" id="UP001445335"/>
    </source>
</evidence>
<dbReference type="InterPro" id="IPR038052">
    <property type="entry name" value="Chaperonin_RbcX_sf"/>
</dbReference>
<feature type="compositionally biased region" description="Basic and acidic residues" evidence="1">
    <location>
        <begin position="59"/>
        <end position="69"/>
    </location>
</feature>
<dbReference type="SUPFAM" id="SSF158615">
    <property type="entry name" value="RbcX-like"/>
    <property type="match status" value="1"/>
</dbReference>
<accession>A0AAW1QM47</accession>
<proteinExistence type="predicted"/>
<dbReference type="EMBL" id="JALJOU010000086">
    <property type="protein sequence ID" value="KAK9822483.1"/>
    <property type="molecule type" value="Genomic_DNA"/>
</dbReference>
<sequence>MRFLQSKWEVIRAAPRTKWRHRRRSNGRGHDGSHNPRSRKGQSYENKNRRRGRPAWTRSPDDSPLRDGNRDRVVGLLTERSARTLLFYLQETNLNVYYWLSAFMQAYPIPRDGAWDDVSGETFLRTLLSMPTQGAKFDVGREAMYDCVTGCGVDPRNLASRIMDIRSQLAAEFVQDLRNVAEENATLMRESVQFSFSLDNVVDHPLSKDAPGGRPK</sequence>
<name>A0AAW1QM47_9CHLO</name>